<dbReference type="EMBL" id="CAJNOW010005731">
    <property type="protein sequence ID" value="CAF1460839.1"/>
    <property type="molecule type" value="Genomic_DNA"/>
</dbReference>
<comment type="caution">
    <text evidence="2">The sequence shown here is derived from an EMBL/GenBank/DDBJ whole genome shotgun (WGS) entry which is preliminary data.</text>
</comment>
<evidence type="ECO:0000313" key="2">
    <source>
        <dbReference type="EMBL" id="CAF1460839.1"/>
    </source>
</evidence>
<proteinExistence type="predicted"/>
<dbReference type="OrthoDB" id="10029851at2759"/>
<feature type="chain" id="PRO_5032858030" evidence="1">
    <location>
        <begin position="21"/>
        <end position="872"/>
    </location>
</feature>
<evidence type="ECO:0000256" key="1">
    <source>
        <dbReference type="SAM" id="SignalP"/>
    </source>
</evidence>
<keyword evidence="1" id="KW-0732">Signal</keyword>
<gene>
    <name evidence="2" type="ORF">KQP761_LOCUS12513</name>
</gene>
<sequence>MLRIAPFRLLFLLLVTNAQSLTNRNTQANLYEEQISALPDIEYEQVIAERYLFASCANESTIWPILTNIKYAWQAISLPDYHSQASKGVWLLSEVINEDKAMTSSFGQYQMSWMLLSANATLVVLSEINVNNNNSFLVSSHNPITSSSYSAALITPNSVQLVLCDISDATSCRIVQAISFPSVLDNITKINDGLFVEDFELAGWLYIASDSGLHGLNLENMTISPYIHGINVSVSSLSWSSKRQTIFAGTETKLWIQQYGNGNESWRFEHINAFIDAPITSLVYNDAQDKLWIAQNTGITLLSPVVMSTGRLHWYFSRLAGQISDPGSDIGHLPFANITKLSVSHSKSTESSVWLGGVYGVMRYDSNTSDLNTWRVFNSARYMPNRESQVSVSSIAAMSRADDTLNNIGSTAVAITNRGLAVLRFEKWTLSQKAEYFQNFLDQPGRHDKYGLVSGCSMTSWGDTRTCIKGPDDNDGLWTSMYLASQVFRYAVIRDPAIKSQAWKHFEALELLNQVSGILGYPGRSLAKRTDFPPDPNWHPSPIYSDLQFKGDTSSDEIVGHEFVYPLVHDLLAENDSERQRAYILAYNITNHILTHNWYLVGENHTYTTWGIWNPIQINDDSFYQESRGLNSLQILAFLLQTYAYSHEERFLDGAYVLVQSYQYDVNLINQKTIAVCDNSFSDDELAYLSYFTLVHAFQTIASSTSFSLKQKQRVKVLIDQLFEYMKIGLNLSHKYKIMEKSPFYNFIYCYVSGQVNQTENLFKRYNLSSRTSSDFDCNSLSNDGIWYMQRWPLELIDWQQFNSDRLDTQLNTAAQCNARQHSLQLLPPDERTSEKWNSDIYALDDGSGFNEDDPAAFLLSYWGMRYFNLLG</sequence>
<name>A0A815QD63_9BILA</name>
<reference evidence="2" key="1">
    <citation type="submission" date="2021-02" db="EMBL/GenBank/DDBJ databases">
        <authorList>
            <person name="Nowell W R."/>
        </authorList>
    </citation>
    <scope>NUCLEOTIDE SEQUENCE</scope>
</reference>
<protein>
    <submittedName>
        <fullName evidence="2">Uncharacterized protein</fullName>
    </submittedName>
</protein>
<evidence type="ECO:0000313" key="3">
    <source>
        <dbReference type="Proteomes" id="UP000663834"/>
    </source>
</evidence>
<organism evidence="2 3">
    <name type="scientific">Rotaria magnacalcarata</name>
    <dbReference type="NCBI Taxonomy" id="392030"/>
    <lineage>
        <taxon>Eukaryota</taxon>
        <taxon>Metazoa</taxon>
        <taxon>Spiralia</taxon>
        <taxon>Gnathifera</taxon>
        <taxon>Rotifera</taxon>
        <taxon>Eurotatoria</taxon>
        <taxon>Bdelloidea</taxon>
        <taxon>Philodinida</taxon>
        <taxon>Philodinidae</taxon>
        <taxon>Rotaria</taxon>
    </lineage>
</organism>
<dbReference type="SUPFAM" id="SSF69322">
    <property type="entry name" value="Tricorn protease domain 2"/>
    <property type="match status" value="1"/>
</dbReference>
<feature type="signal peptide" evidence="1">
    <location>
        <begin position="1"/>
        <end position="20"/>
    </location>
</feature>
<dbReference type="AlphaFoldDB" id="A0A815QD63"/>
<dbReference type="Proteomes" id="UP000663834">
    <property type="component" value="Unassembled WGS sequence"/>
</dbReference>
<accession>A0A815QD63</accession>